<dbReference type="Pfam" id="PF00877">
    <property type="entry name" value="NLPC_P60"/>
    <property type="match status" value="1"/>
</dbReference>
<dbReference type="PANTHER" id="PTHR47053">
    <property type="entry name" value="MUREIN DD-ENDOPEPTIDASE MEPH-RELATED"/>
    <property type="match status" value="1"/>
</dbReference>
<dbReference type="Gene3D" id="2.30.30.40">
    <property type="entry name" value="SH3 Domains"/>
    <property type="match status" value="2"/>
</dbReference>
<protein>
    <recommendedName>
        <fullName evidence="6">NlpC/P60 domain-containing protein</fullName>
    </recommendedName>
</protein>
<dbReference type="Pfam" id="PF23795">
    <property type="entry name" value="SH3_YKFC_2nd"/>
    <property type="match status" value="1"/>
</dbReference>
<comment type="similarity">
    <text evidence="1">Belongs to the peptidase C40 family.</text>
</comment>
<evidence type="ECO:0000256" key="1">
    <source>
        <dbReference type="ARBA" id="ARBA00007074"/>
    </source>
</evidence>
<keyword evidence="3" id="KW-0378">Hydrolase</keyword>
<dbReference type="GO" id="GO:0008234">
    <property type="term" value="F:cysteine-type peptidase activity"/>
    <property type="evidence" value="ECO:0007669"/>
    <property type="project" value="UniProtKB-KW"/>
</dbReference>
<dbReference type="InterPro" id="IPR038765">
    <property type="entry name" value="Papain-like_cys_pep_sf"/>
</dbReference>
<keyword evidence="8" id="KW-1185">Reference proteome</keyword>
<sequence>MSRTTHAPLRRRYRTVLAAAVLTAAGLTGGAGPAAANPLADPPQIGHDLLPRPPIKQIEVDPLTGHVIDTNPAADPPLKPGSGLHEGKPAFVDVAVATVWTDSSSPRKVDQPALANPVKLDEWNANLKDTEVRRGLTGKTQTQALYGDEVRVLSLTKDWAKVAVRSQSDPGAKHGYEGWMPRAQLVGNPDFGKLRGAGELAVVKAVKTAVSDAPGGKAMKAVSTNTELPVLTRSDDAVRVRLPNGTTGWVKSADVRLQASGTGAPKPKPTDLTATAKRYEGIRYLWAGTSQYGFDCSGFTYAVFRSHGIDIPRDSGPQSKAGKSVKASQLQHGDLIFFANRGGKGSVHHVGMYIGGGKMIHAPNASKNVEIVDWKKWDRSGQFAGAKRYL</sequence>
<dbReference type="PROSITE" id="PS51935">
    <property type="entry name" value="NLPC_P60"/>
    <property type="match status" value="1"/>
</dbReference>
<evidence type="ECO:0000256" key="2">
    <source>
        <dbReference type="ARBA" id="ARBA00022670"/>
    </source>
</evidence>
<feature type="chain" id="PRO_5014749887" description="NlpC/P60 domain-containing protein" evidence="5">
    <location>
        <begin position="37"/>
        <end position="390"/>
    </location>
</feature>
<evidence type="ECO:0000259" key="6">
    <source>
        <dbReference type="PROSITE" id="PS51935"/>
    </source>
</evidence>
<dbReference type="InterPro" id="IPR051202">
    <property type="entry name" value="Peptidase_C40"/>
</dbReference>
<evidence type="ECO:0000256" key="4">
    <source>
        <dbReference type="ARBA" id="ARBA00022807"/>
    </source>
</evidence>
<accession>A0A2N6PFE4</accession>
<evidence type="ECO:0000256" key="5">
    <source>
        <dbReference type="SAM" id="SignalP"/>
    </source>
</evidence>
<keyword evidence="4" id="KW-0788">Thiol protease</keyword>
<dbReference type="Gene3D" id="3.90.1720.10">
    <property type="entry name" value="endopeptidase domain like (from Nostoc punctiforme)"/>
    <property type="match status" value="1"/>
</dbReference>
<keyword evidence="2" id="KW-0645">Protease</keyword>
<proteinExistence type="inferred from homology"/>
<feature type="signal peptide" evidence="5">
    <location>
        <begin position="1"/>
        <end position="36"/>
    </location>
</feature>
<dbReference type="SUPFAM" id="SSF54001">
    <property type="entry name" value="Cysteine proteinases"/>
    <property type="match status" value="1"/>
</dbReference>
<dbReference type="AlphaFoldDB" id="A0A2N6PFE4"/>
<dbReference type="InterPro" id="IPR000064">
    <property type="entry name" value="NLP_P60_dom"/>
</dbReference>
<dbReference type="EMBL" id="PNFZ01000007">
    <property type="protein sequence ID" value="PMB97392.1"/>
    <property type="molecule type" value="Genomic_DNA"/>
</dbReference>
<dbReference type="Proteomes" id="UP000235703">
    <property type="component" value="Unassembled WGS sequence"/>
</dbReference>
<evidence type="ECO:0000256" key="3">
    <source>
        <dbReference type="ARBA" id="ARBA00022801"/>
    </source>
</evidence>
<keyword evidence="5" id="KW-0732">Signal</keyword>
<dbReference type="PANTHER" id="PTHR47053:SF3">
    <property type="entry name" value="GAMMA-D-GLUTAMYL-L-LYSINE DIPEPTIDYL-PEPTIDASE"/>
    <property type="match status" value="1"/>
</dbReference>
<gene>
    <name evidence="7" type="ORF">CJ198_11440</name>
</gene>
<comment type="caution">
    <text evidence="7">The sequence shown here is derived from an EMBL/GenBank/DDBJ whole genome shotgun (WGS) entry which is preliminary data.</text>
</comment>
<organism evidence="7 8">
    <name type="scientific">Brevibacterium luteolum</name>
    <dbReference type="NCBI Taxonomy" id="199591"/>
    <lineage>
        <taxon>Bacteria</taxon>
        <taxon>Bacillati</taxon>
        <taxon>Actinomycetota</taxon>
        <taxon>Actinomycetes</taxon>
        <taxon>Micrococcales</taxon>
        <taxon>Brevibacteriaceae</taxon>
        <taxon>Brevibacterium</taxon>
    </lineage>
</organism>
<feature type="domain" description="NlpC/P60" evidence="6">
    <location>
        <begin position="266"/>
        <end position="390"/>
    </location>
</feature>
<dbReference type="RefSeq" id="WP_102162741.1">
    <property type="nucleotide sequence ID" value="NZ_PNFZ01000007.1"/>
</dbReference>
<evidence type="ECO:0000313" key="7">
    <source>
        <dbReference type="EMBL" id="PMB97392.1"/>
    </source>
</evidence>
<dbReference type="InterPro" id="IPR057812">
    <property type="entry name" value="SH3_YKFC_2nd"/>
</dbReference>
<name>A0A2N6PFE4_9MICO</name>
<dbReference type="GO" id="GO:0006508">
    <property type="term" value="P:proteolysis"/>
    <property type="evidence" value="ECO:0007669"/>
    <property type="project" value="UniProtKB-KW"/>
</dbReference>
<reference evidence="7 8" key="1">
    <citation type="submission" date="2017-09" db="EMBL/GenBank/DDBJ databases">
        <title>Bacterial strain isolated from the female urinary microbiota.</title>
        <authorList>
            <person name="Thomas-White K."/>
            <person name="Kumar N."/>
            <person name="Forster S."/>
            <person name="Putonti C."/>
            <person name="Lawley T."/>
            <person name="Wolfe A.J."/>
        </authorList>
    </citation>
    <scope>NUCLEOTIDE SEQUENCE [LARGE SCALE GENOMIC DNA]</scope>
    <source>
        <strain evidence="7 8">UMB0680</strain>
    </source>
</reference>
<evidence type="ECO:0000313" key="8">
    <source>
        <dbReference type="Proteomes" id="UP000235703"/>
    </source>
</evidence>
<dbReference type="OrthoDB" id="9815778at2"/>